<keyword evidence="1" id="KW-0472">Membrane</keyword>
<reference evidence="3" key="1">
    <citation type="submission" date="2017-09" db="EMBL/GenBank/DDBJ databases">
        <title>Depth-based differentiation of microbial function through sediment-hosted aquifers and enrichment of novel symbionts in the deep terrestrial subsurface.</title>
        <authorList>
            <person name="Probst A.J."/>
            <person name="Ladd B."/>
            <person name="Jarett J.K."/>
            <person name="Geller-Mcgrath D.E."/>
            <person name="Sieber C.M.K."/>
            <person name="Emerson J.B."/>
            <person name="Anantharaman K."/>
            <person name="Thomas B.C."/>
            <person name="Malmstrom R."/>
            <person name="Stieglmeier M."/>
            <person name="Klingl A."/>
            <person name="Woyke T."/>
            <person name="Ryan C.M."/>
            <person name="Banfield J.F."/>
        </authorList>
    </citation>
    <scope>NUCLEOTIDE SEQUENCE [LARGE SCALE GENOMIC DNA]</scope>
</reference>
<evidence type="ECO:0000256" key="1">
    <source>
        <dbReference type="SAM" id="Phobius"/>
    </source>
</evidence>
<dbReference type="EMBL" id="PFBV01000003">
    <property type="protein sequence ID" value="PIT88396.1"/>
    <property type="molecule type" value="Genomic_DNA"/>
</dbReference>
<evidence type="ECO:0000313" key="3">
    <source>
        <dbReference type="Proteomes" id="UP000231426"/>
    </source>
</evidence>
<feature type="transmembrane region" description="Helical" evidence="1">
    <location>
        <begin position="244"/>
        <end position="262"/>
    </location>
</feature>
<gene>
    <name evidence="2" type="ORF">COU29_01240</name>
</gene>
<keyword evidence="1" id="KW-1133">Transmembrane helix</keyword>
<accession>A0A2M6W6J5</accession>
<organism evidence="2 3">
    <name type="scientific">Candidatus Magasanikbacteria bacterium CG10_big_fil_rev_8_21_14_0_10_36_32</name>
    <dbReference type="NCBI Taxonomy" id="1974646"/>
    <lineage>
        <taxon>Bacteria</taxon>
        <taxon>Candidatus Magasanikiibacteriota</taxon>
    </lineage>
</organism>
<feature type="transmembrane region" description="Helical" evidence="1">
    <location>
        <begin position="141"/>
        <end position="157"/>
    </location>
</feature>
<evidence type="ECO:0008006" key="4">
    <source>
        <dbReference type="Google" id="ProtNLM"/>
    </source>
</evidence>
<dbReference type="AlphaFoldDB" id="A0A2M6W6J5"/>
<keyword evidence="1" id="KW-0812">Transmembrane</keyword>
<dbReference type="Proteomes" id="UP000231426">
    <property type="component" value="Unassembled WGS sequence"/>
</dbReference>
<feature type="transmembrane region" description="Helical" evidence="1">
    <location>
        <begin position="72"/>
        <end position="94"/>
    </location>
</feature>
<feature type="transmembrane region" description="Helical" evidence="1">
    <location>
        <begin position="216"/>
        <end position="238"/>
    </location>
</feature>
<feature type="transmembrane region" description="Helical" evidence="1">
    <location>
        <begin position="269"/>
        <end position="289"/>
    </location>
</feature>
<sequence>MSEPTYRQALFQAWRLVWHNKILWIFGLLSMLFAGSFGADNFIGKLLTALSDGKATFLANFKLRSFLNFTPINAIGLVWLAGIMIAIGLFIIFVSICSRASLLIATAEFYRHKIIPKFSLIWHSSIKYFWQILSIEMIKKILLITILIIFTAIWQQLPNLNSLWQTPLAFLILGVIICLSLIIISVAIYASGYAVIDKKSLLTSITSGWKLFRRHILVSLEISLILLLIDLLVLFLLLGVFSVAFVPSLLIWIVAATVGNYVMATIGFLLGLFILVILIAFVGAIYNTFTTSVWMYMFMKMHHENIFSRIFHHVGNFFKK</sequence>
<protein>
    <recommendedName>
        <fullName evidence="4">Glycerophosphoryl diester phosphodiesterase membrane domain-containing protein</fullName>
    </recommendedName>
</protein>
<name>A0A2M6W6J5_9BACT</name>
<evidence type="ECO:0000313" key="2">
    <source>
        <dbReference type="EMBL" id="PIT88396.1"/>
    </source>
</evidence>
<feature type="transmembrane region" description="Helical" evidence="1">
    <location>
        <begin position="169"/>
        <end position="196"/>
    </location>
</feature>
<comment type="caution">
    <text evidence="2">The sequence shown here is derived from an EMBL/GenBank/DDBJ whole genome shotgun (WGS) entry which is preliminary data.</text>
</comment>
<proteinExistence type="predicted"/>
<feature type="transmembrane region" description="Helical" evidence="1">
    <location>
        <begin position="21"/>
        <end position="39"/>
    </location>
</feature>